<keyword evidence="5" id="KW-0378">Hydrolase</keyword>
<dbReference type="Pfam" id="PF17917">
    <property type="entry name" value="RT_RNaseH"/>
    <property type="match status" value="1"/>
</dbReference>
<keyword evidence="6" id="KW-0695">RNA-directed DNA polymerase</keyword>
<dbReference type="PANTHER" id="PTHR37984:SF5">
    <property type="entry name" value="PROTEIN NYNRIN-LIKE"/>
    <property type="match status" value="1"/>
</dbReference>
<dbReference type="Pfam" id="PF00078">
    <property type="entry name" value="RVT_1"/>
    <property type="match status" value="1"/>
</dbReference>
<keyword evidence="4" id="KW-0255">Endonuclease</keyword>
<dbReference type="FunFam" id="3.30.70.270:FF:000020">
    <property type="entry name" value="Transposon Tf2-6 polyprotein-like Protein"/>
    <property type="match status" value="1"/>
</dbReference>
<gene>
    <name evidence="8" type="ORF">ACMD2_21863</name>
</gene>
<dbReference type="STRING" id="4615.A0A199UZN3"/>
<dbReference type="InterPro" id="IPR000477">
    <property type="entry name" value="RT_dom"/>
</dbReference>
<dbReference type="SUPFAM" id="SSF56672">
    <property type="entry name" value="DNA/RNA polymerases"/>
    <property type="match status" value="1"/>
</dbReference>
<dbReference type="InterPro" id="IPR001584">
    <property type="entry name" value="Integrase_cat-core"/>
</dbReference>
<evidence type="ECO:0000313" key="9">
    <source>
        <dbReference type="Proteomes" id="UP000092600"/>
    </source>
</evidence>
<dbReference type="InterPro" id="IPR012337">
    <property type="entry name" value="RNaseH-like_sf"/>
</dbReference>
<keyword evidence="3" id="KW-0540">Nuclease</keyword>
<keyword evidence="1" id="KW-0808">Transferase</keyword>
<dbReference type="FunFam" id="3.10.10.10:FF:000002">
    <property type="entry name" value="Retrovirus-related Pol polyprotein from transposon 17.6-like protein"/>
    <property type="match status" value="1"/>
</dbReference>
<dbReference type="GO" id="GO:0003676">
    <property type="term" value="F:nucleic acid binding"/>
    <property type="evidence" value="ECO:0007669"/>
    <property type="project" value="InterPro"/>
</dbReference>
<dbReference type="CDD" id="cd01647">
    <property type="entry name" value="RT_LTR"/>
    <property type="match status" value="1"/>
</dbReference>
<evidence type="ECO:0000256" key="4">
    <source>
        <dbReference type="ARBA" id="ARBA00022759"/>
    </source>
</evidence>
<dbReference type="InterPro" id="IPR023213">
    <property type="entry name" value="CAT-like_dom_sf"/>
</dbReference>
<dbReference type="Pfam" id="PF02458">
    <property type="entry name" value="Transferase"/>
    <property type="match status" value="1"/>
</dbReference>
<name>A0A199UZN3_ANACO</name>
<dbReference type="SUPFAM" id="SSF53098">
    <property type="entry name" value="Ribonuclease H-like"/>
    <property type="match status" value="1"/>
</dbReference>
<feature type="domain" description="Integrase catalytic" evidence="7">
    <location>
        <begin position="627"/>
        <end position="790"/>
    </location>
</feature>
<sequence>MMIHEAIRRVDDRYIQSFIDFGELYGDEELMPVYDVDGNVLSPMLEVDSWLRFRFEDVDFGGGGALRAFLPTWVPFEGLVMVLPGFGEDGGIDVFVTLLEEHAKMQLISRGCVAYLATVVMRGVDDTPRIEDIPVVREFGDVFPAELPGMPPDREIEFVVDLVPGTAPISKAPYRMAPAELKELKAQLQDLLDKGFVQPSVSPWGAPVLFVKKKDGSLRLCVDYRELNKVTIKNRSCVFQDAEIRPEDVSKTAFRTRYGHYEFTVMPFGLTNAPAAFMDLMNRVFKPYLDRFVVVFIDDILVYSRSDADHEEHLRLVLQVLREKKLYAKLKKCEFWLREVAFLGHVISGSGIAVDPRKIEAIKDWPRPTSMTEVRSFIGLAGYYRRFVEGFAKLSTPLTRLTHKGTKFIWNDACERSFQELKQRLTTAPILTLPIAGAGYVIYSDTSFNGLGCVLMQDGKVIAYASRQLKDYERNYPTHDLELAAVIFALKLWRHYLYGERCEVYTDHKSLKYLFTQKELNLRQRRWLELLKDYDLTILYTRARLTWWQHALTDEALELEVVAPDTPLNSSRWLMTVGLMRSCGRLCVPADFGIKEDILQEPSSTTKLLYGAGMKKMLVSFPSGNFRATIPVWKWEKITMDFVMGLPRSQAGHDAIWVIVDRLTKSAHFIPIHTTWTGERLAQVYLDEIVRLHGVPTSIVSDRDPRFVSHFWRSLQDALGTRLDFSTAFHPQSDGQSECTIQTLEDMLRACVIDFQGGWSQHLSMAEFAYNNSYQASIKMAPFEALYGRKCRSPLHWSEVGERLALGPDVLQEAEDKVRIARERLLTAQSRQRSYVDRRQRDLVFQIGDHAFLKVSPTKEIRRVGIRGKLSPRFIGPVSTRSTPNLSGVHNVFHVSVLRKYIHDPAHVLDTTPLELRDDLSFESTHEDFGSRVKRLRNEKSLREGALEQPRRARGHLELESALRERYPHLFQMEA</sequence>
<dbReference type="Gene3D" id="3.10.20.370">
    <property type="match status" value="1"/>
</dbReference>
<proteinExistence type="predicted"/>
<dbReference type="InterPro" id="IPR050951">
    <property type="entry name" value="Retrovirus_Pol_polyprotein"/>
</dbReference>
<dbReference type="FunFam" id="3.10.20.370:FF:000001">
    <property type="entry name" value="Retrovirus-related Pol polyprotein from transposon 17.6-like protein"/>
    <property type="match status" value="1"/>
</dbReference>
<comment type="caution">
    <text evidence="8">The sequence shown here is derived from an EMBL/GenBank/DDBJ whole genome shotgun (WGS) entry which is preliminary data.</text>
</comment>
<evidence type="ECO:0000259" key="7">
    <source>
        <dbReference type="PROSITE" id="PS50994"/>
    </source>
</evidence>
<dbReference type="GO" id="GO:0004519">
    <property type="term" value="F:endonuclease activity"/>
    <property type="evidence" value="ECO:0007669"/>
    <property type="project" value="UniProtKB-KW"/>
</dbReference>
<dbReference type="GO" id="GO:0003964">
    <property type="term" value="F:RNA-directed DNA polymerase activity"/>
    <property type="evidence" value="ECO:0007669"/>
    <property type="project" value="UniProtKB-KW"/>
</dbReference>
<keyword evidence="2" id="KW-0548">Nucleotidyltransferase</keyword>
<dbReference type="Gene3D" id="3.30.70.270">
    <property type="match status" value="2"/>
</dbReference>
<dbReference type="InterPro" id="IPR043502">
    <property type="entry name" value="DNA/RNA_pol_sf"/>
</dbReference>
<dbReference type="FunFam" id="3.30.70.270:FF:000003">
    <property type="entry name" value="Transposon Ty3-G Gag-Pol polyprotein"/>
    <property type="match status" value="1"/>
</dbReference>
<evidence type="ECO:0000256" key="6">
    <source>
        <dbReference type="ARBA" id="ARBA00022918"/>
    </source>
</evidence>
<accession>A0A199UZN3</accession>
<dbReference type="GO" id="GO:0016787">
    <property type="term" value="F:hydrolase activity"/>
    <property type="evidence" value="ECO:0007669"/>
    <property type="project" value="UniProtKB-KW"/>
</dbReference>
<dbReference type="PROSITE" id="PS50994">
    <property type="entry name" value="INTEGRASE"/>
    <property type="match status" value="1"/>
</dbReference>
<reference evidence="8 9" key="1">
    <citation type="journal article" date="2016" name="DNA Res.">
        <title>The draft genome of MD-2 pineapple using hybrid error correction of long reads.</title>
        <authorList>
            <person name="Redwan R.M."/>
            <person name="Saidin A."/>
            <person name="Kumar S.V."/>
        </authorList>
    </citation>
    <scope>NUCLEOTIDE SEQUENCE [LARGE SCALE GENOMIC DNA]</scope>
    <source>
        <strain evidence="9">cv. MD2</strain>
        <tissue evidence="8">Leaf</tissue>
    </source>
</reference>
<dbReference type="EMBL" id="LSRQ01004078">
    <property type="protein sequence ID" value="OAY70091.1"/>
    <property type="molecule type" value="Genomic_DNA"/>
</dbReference>
<dbReference type="Proteomes" id="UP000092600">
    <property type="component" value="Unassembled WGS sequence"/>
</dbReference>
<evidence type="ECO:0000256" key="5">
    <source>
        <dbReference type="ARBA" id="ARBA00022801"/>
    </source>
</evidence>
<dbReference type="CDD" id="cd09274">
    <property type="entry name" value="RNase_HI_RT_Ty3"/>
    <property type="match status" value="1"/>
</dbReference>
<dbReference type="PANTHER" id="PTHR37984">
    <property type="entry name" value="PROTEIN CBG26694"/>
    <property type="match status" value="1"/>
</dbReference>
<dbReference type="Gene3D" id="3.10.10.10">
    <property type="entry name" value="HIV Type 1 Reverse Transcriptase, subunit A, domain 1"/>
    <property type="match status" value="2"/>
</dbReference>
<protein>
    <submittedName>
        <fullName evidence="8">Transposon Tf2-9 polyprotein</fullName>
    </submittedName>
</protein>
<evidence type="ECO:0000256" key="1">
    <source>
        <dbReference type="ARBA" id="ARBA00022679"/>
    </source>
</evidence>
<dbReference type="AlphaFoldDB" id="A0A199UZN3"/>
<dbReference type="Gene3D" id="3.30.559.10">
    <property type="entry name" value="Chloramphenicol acetyltransferase-like domain"/>
    <property type="match status" value="1"/>
</dbReference>
<dbReference type="InterPro" id="IPR043128">
    <property type="entry name" value="Rev_trsase/Diguanyl_cyclase"/>
</dbReference>
<dbReference type="InterPro" id="IPR036397">
    <property type="entry name" value="RNaseH_sf"/>
</dbReference>
<dbReference type="Gene3D" id="3.30.420.10">
    <property type="entry name" value="Ribonuclease H-like superfamily/Ribonuclease H"/>
    <property type="match status" value="1"/>
</dbReference>
<evidence type="ECO:0000313" key="8">
    <source>
        <dbReference type="EMBL" id="OAY70091.1"/>
    </source>
</evidence>
<evidence type="ECO:0000256" key="2">
    <source>
        <dbReference type="ARBA" id="ARBA00022695"/>
    </source>
</evidence>
<dbReference type="GO" id="GO:0015074">
    <property type="term" value="P:DNA integration"/>
    <property type="evidence" value="ECO:0007669"/>
    <property type="project" value="InterPro"/>
</dbReference>
<evidence type="ECO:0000256" key="3">
    <source>
        <dbReference type="ARBA" id="ARBA00022722"/>
    </source>
</evidence>
<dbReference type="InterPro" id="IPR041373">
    <property type="entry name" value="RT_RNaseH"/>
</dbReference>
<organism evidence="8 9">
    <name type="scientific">Ananas comosus</name>
    <name type="common">Pineapple</name>
    <name type="synonym">Ananas ananas</name>
    <dbReference type="NCBI Taxonomy" id="4615"/>
    <lineage>
        <taxon>Eukaryota</taxon>
        <taxon>Viridiplantae</taxon>
        <taxon>Streptophyta</taxon>
        <taxon>Embryophyta</taxon>
        <taxon>Tracheophyta</taxon>
        <taxon>Spermatophyta</taxon>
        <taxon>Magnoliopsida</taxon>
        <taxon>Liliopsida</taxon>
        <taxon>Poales</taxon>
        <taxon>Bromeliaceae</taxon>
        <taxon>Bromelioideae</taxon>
        <taxon>Ananas</taxon>
    </lineage>
</organism>